<dbReference type="Pfam" id="PF03099">
    <property type="entry name" value="BPL_LplA_LipB"/>
    <property type="match status" value="1"/>
</dbReference>
<feature type="binding site" evidence="5">
    <location>
        <position position="118"/>
    </location>
    <ligand>
        <name>biotin</name>
        <dbReference type="ChEBI" id="CHEBI:57586"/>
    </ligand>
</feature>
<dbReference type="EC" id="6.3.4.15" evidence="5"/>
<dbReference type="GO" id="GO:0004077">
    <property type="term" value="F:biotin--[biotin carboxyl-carrier protein] ligase activity"/>
    <property type="evidence" value="ECO:0007669"/>
    <property type="project" value="UniProtKB-UniRule"/>
</dbReference>
<evidence type="ECO:0000256" key="2">
    <source>
        <dbReference type="ARBA" id="ARBA00022741"/>
    </source>
</evidence>
<keyword evidence="4 5" id="KW-0092">Biotin</keyword>
<evidence type="ECO:0000256" key="3">
    <source>
        <dbReference type="ARBA" id="ARBA00022840"/>
    </source>
</evidence>
<dbReference type="InterPro" id="IPR030855">
    <property type="entry name" value="Bifunct_BirA"/>
</dbReference>
<evidence type="ECO:0000313" key="8">
    <source>
        <dbReference type="Proteomes" id="UP000254519"/>
    </source>
</evidence>
<comment type="caution">
    <text evidence="5">Lacks conserved residue(s) required for the propagation of feature annotation.</text>
</comment>
<dbReference type="Proteomes" id="UP000254519">
    <property type="component" value="Unassembled WGS sequence"/>
</dbReference>
<dbReference type="HAMAP" id="MF_00978">
    <property type="entry name" value="Bifunct_BirA"/>
    <property type="match status" value="1"/>
</dbReference>
<dbReference type="CDD" id="cd16442">
    <property type="entry name" value="BPL"/>
    <property type="match status" value="1"/>
</dbReference>
<dbReference type="InterPro" id="IPR003142">
    <property type="entry name" value="BPL_C"/>
</dbReference>
<keyword evidence="3 5" id="KW-0067">ATP-binding</keyword>
<dbReference type="Gene3D" id="3.30.930.10">
    <property type="entry name" value="Bira Bifunctional Protein, Domain 2"/>
    <property type="match status" value="1"/>
</dbReference>
<dbReference type="EMBL" id="UGYZ01000002">
    <property type="protein sequence ID" value="SUJ02839.1"/>
    <property type="molecule type" value="Genomic_DNA"/>
</dbReference>
<dbReference type="AlphaFoldDB" id="A0A380BKJ4"/>
<gene>
    <name evidence="5 7" type="primary">birA</name>
    <name evidence="7" type="ORF">NCTC4822_01307</name>
</gene>
<protein>
    <recommendedName>
        <fullName evidence="5">Bifunctional ligase/repressor BirA</fullName>
    </recommendedName>
    <alternativeName>
        <fullName evidence="5">Biotin--[acetyl-CoA-carboxylase] ligase</fullName>
        <ecNumber evidence="5">6.3.4.15</ecNumber>
    </alternativeName>
    <alternativeName>
        <fullName evidence="5">Biotin--protein ligase</fullName>
    </alternativeName>
    <alternativeName>
        <fullName evidence="5">Biotin-[acetyl-CoA carboxylase] synthetase</fullName>
    </alternativeName>
</protein>
<dbReference type="SUPFAM" id="SSF50037">
    <property type="entry name" value="C-terminal domain of transcriptional repressors"/>
    <property type="match status" value="1"/>
</dbReference>
<dbReference type="RefSeq" id="WP_115360687.1">
    <property type="nucleotide sequence ID" value="NZ_CP038012.1"/>
</dbReference>
<dbReference type="GO" id="GO:0016740">
    <property type="term" value="F:transferase activity"/>
    <property type="evidence" value="ECO:0007669"/>
    <property type="project" value="UniProtKB-ARBA"/>
</dbReference>
<dbReference type="PANTHER" id="PTHR12835">
    <property type="entry name" value="BIOTIN PROTEIN LIGASE"/>
    <property type="match status" value="1"/>
</dbReference>
<dbReference type="InterPro" id="IPR004143">
    <property type="entry name" value="BPL_LPL_catalytic"/>
</dbReference>
<dbReference type="GO" id="GO:0005524">
    <property type="term" value="F:ATP binding"/>
    <property type="evidence" value="ECO:0007669"/>
    <property type="project" value="UniProtKB-UniRule"/>
</dbReference>
<dbReference type="InterPro" id="IPR008988">
    <property type="entry name" value="Transcriptional_repressor_C"/>
</dbReference>
<dbReference type="InterPro" id="IPR045864">
    <property type="entry name" value="aa-tRNA-synth_II/BPL/LPL"/>
</dbReference>
<reference evidence="7 8" key="1">
    <citation type="submission" date="2018-06" db="EMBL/GenBank/DDBJ databases">
        <authorList>
            <consortium name="Pathogen Informatics"/>
            <person name="Doyle S."/>
        </authorList>
    </citation>
    <scope>NUCLEOTIDE SEQUENCE [LARGE SCALE GENOMIC DNA]</scope>
    <source>
        <strain evidence="8">ATCC 11859 / DSM 33 / NCIB 8841 / NCTC 4822</strain>
    </source>
</reference>
<keyword evidence="2 5" id="KW-0547">Nucleotide-binding</keyword>
<evidence type="ECO:0000313" key="7">
    <source>
        <dbReference type="EMBL" id="SUJ02839.1"/>
    </source>
</evidence>
<dbReference type="GO" id="GO:0009249">
    <property type="term" value="P:protein lipoylation"/>
    <property type="evidence" value="ECO:0007669"/>
    <property type="project" value="UniProtKB-ARBA"/>
</dbReference>
<dbReference type="PANTHER" id="PTHR12835:SF5">
    <property type="entry name" value="BIOTIN--PROTEIN LIGASE"/>
    <property type="match status" value="1"/>
</dbReference>
<dbReference type="Pfam" id="PF02237">
    <property type="entry name" value="BPL_C"/>
    <property type="match status" value="1"/>
</dbReference>
<organism evidence="7 8">
    <name type="scientific">Sporosarcina pasteurii</name>
    <name type="common">Bacillus pasteurii</name>
    <dbReference type="NCBI Taxonomy" id="1474"/>
    <lineage>
        <taxon>Bacteria</taxon>
        <taxon>Bacillati</taxon>
        <taxon>Bacillota</taxon>
        <taxon>Bacilli</taxon>
        <taxon>Bacillales</taxon>
        <taxon>Caryophanaceae</taxon>
        <taxon>Sporosarcina</taxon>
    </lineage>
</organism>
<keyword evidence="5" id="KW-0805">Transcription regulation</keyword>
<dbReference type="PROSITE" id="PS51733">
    <property type="entry name" value="BPL_LPL_CATALYTIC"/>
    <property type="match status" value="1"/>
</dbReference>
<dbReference type="InterPro" id="IPR036388">
    <property type="entry name" value="WH-like_DNA-bd_sf"/>
</dbReference>
<sequence>MTSTAKSELLKRLFDADGEPVSGQNLADEFGVSRTAIWKYVKELEQEGYEIGTVRKKGYYLISTPDRVNEANIKKYLTTEAFGRTIRYFESCDSTQFIAHELAQEGAQDGTVVVAEEQLTGKGRMARPWDSKAYKGIWMSVITRPHLTPQQAPQMTLVAAVAITRAIEEVTGLTAQIKWPNDLLINQKKITGILTELQADPDLIKSIILGIGINVNQSIEEFPDELTSIATSLKIELGQSVNRAKLIATTLKYLEEYTKLYEAHGFSPIKLLWESYSNTIGRRIRATMVNQTVEGLAIGITEEGMLELKLDDGTIYGVYSGDIEFRK</sequence>
<dbReference type="Pfam" id="PF08279">
    <property type="entry name" value="HTH_11"/>
    <property type="match status" value="1"/>
</dbReference>
<dbReference type="SUPFAM" id="SSF46785">
    <property type="entry name" value="Winged helix' DNA-binding domain"/>
    <property type="match status" value="1"/>
</dbReference>
<dbReference type="InterPro" id="IPR036390">
    <property type="entry name" value="WH_DNA-bd_sf"/>
</dbReference>
<comment type="similarity">
    <text evidence="5">Belongs to the biotin--protein ligase family.</text>
</comment>
<evidence type="ECO:0000256" key="5">
    <source>
        <dbReference type="HAMAP-Rule" id="MF_00978"/>
    </source>
</evidence>
<feature type="DNA-binding region" description="H-T-H motif" evidence="5">
    <location>
        <begin position="23"/>
        <end position="42"/>
    </location>
</feature>
<evidence type="ECO:0000256" key="1">
    <source>
        <dbReference type="ARBA" id="ARBA00022598"/>
    </source>
</evidence>
<comment type="function">
    <text evidence="5">Acts both as a biotin--[acetyl-CoA-carboxylase] ligase and a repressor.</text>
</comment>
<dbReference type="Gene3D" id="1.10.10.10">
    <property type="entry name" value="Winged helix-like DNA-binding domain superfamily/Winged helix DNA-binding domain"/>
    <property type="match status" value="1"/>
</dbReference>
<dbReference type="NCBIfam" id="TIGR00121">
    <property type="entry name" value="birA_ligase"/>
    <property type="match status" value="1"/>
</dbReference>
<dbReference type="GO" id="GO:0003677">
    <property type="term" value="F:DNA binding"/>
    <property type="evidence" value="ECO:0007669"/>
    <property type="project" value="UniProtKB-UniRule"/>
</dbReference>
<dbReference type="Gene3D" id="2.30.30.100">
    <property type="match status" value="1"/>
</dbReference>
<dbReference type="GO" id="GO:0005737">
    <property type="term" value="C:cytoplasm"/>
    <property type="evidence" value="ECO:0007669"/>
    <property type="project" value="TreeGrafter"/>
</dbReference>
<keyword evidence="5" id="KW-0238">DNA-binding</keyword>
<dbReference type="SUPFAM" id="SSF55681">
    <property type="entry name" value="Class II aaRS and biotin synthetases"/>
    <property type="match status" value="1"/>
</dbReference>
<keyword evidence="8" id="KW-1185">Reference proteome</keyword>
<keyword evidence="5" id="KW-0678">Repressor</keyword>
<dbReference type="InterPro" id="IPR004408">
    <property type="entry name" value="Biotin_CoA_COase_ligase"/>
</dbReference>
<name>A0A380BKJ4_SPOPA</name>
<evidence type="ECO:0000256" key="4">
    <source>
        <dbReference type="ARBA" id="ARBA00023267"/>
    </source>
</evidence>
<proteinExistence type="inferred from homology"/>
<keyword evidence="1 5" id="KW-0436">Ligase</keyword>
<dbReference type="GO" id="GO:0006355">
    <property type="term" value="P:regulation of DNA-templated transcription"/>
    <property type="evidence" value="ECO:0007669"/>
    <property type="project" value="UniProtKB-UniRule"/>
</dbReference>
<evidence type="ECO:0000259" key="6">
    <source>
        <dbReference type="PROSITE" id="PS51733"/>
    </source>
</evidence>
<dbReference type="OrthoDB" id="9807064at2"/>
<dbReference type="InterPro" id="IPR013196">
    <property type="entry name" value="HTH_11"/>
</dbReference>
<accession>A0A380BKJ4</accession>
<feature type="binding site" evidence="5">
    <location>
        <position position="189"/>
    </location>
    <ligand>
        <name>biotin</name>
        <dbReference type="ChEBI" id="CHEBI:57586"/>
    </ligand>
</feature>
<comment type="catalytic activity">
    <reaction evidence="5">
        <text>biotin + L-lysyl-[protein] + ATP = N(6)-biotinyl-L-lysyl-[protein] + AMP + diphosphate + H(+)</text>
        <dbReference type="Rhea" id="RHEA:11756"/>
        <dbReference type="Rhea" id="RHEA-COMP:9752"/>
        <dbReference type="Rhea" id="RHEA-COMP:10505"/>
        <dbReference type="ChEBI" id="CHEBI:15378"/>
        <dbReference type="ChEBI" id="CHEBI:29969"/>
        <dbReference type="ChEBI" id="CHEBI:30616"/>
        <dbReference type="ChEBI" id="CHEBI:33019"/>
        <dbReference type="ChEBI" id="CHEBI:57586"/>
        <dbReference type="ChEBI" id="CHEBI:83144"/>
        <dbReference type="ChEBI" id="CHEBI:456215"/>
        <dbReference type="EC" id="6.3.4.15"/>
    </reaction>
</comment>
<feature type="domain" description="BPL/LPL catalytic" evidence="6">
    <location>
        <begin position="71"/>
        <end position="262"/>
    </location>
</feature>
<keyword evidence="5" id="KW-0804">Transcription</keyword>